<evidence type="ECO:0000256" key="7">
    <source>
        <dbReference type="ARBA" id="ARBA00048816"/>
    </source>
</evidence>
<dbReference type="Pfam" id="PF00988">
    <property type="entry name" value="CPSase_sm_chain"/>
    <property type="match status" value="1"/>
</dbReference>
<dbReference type="STRING" id="240302.BN982_00916"/>
<feature type="active site" description="Nucleophile" evidence="8">
    <location>
        <position position="238"/>
    </location>
</feature>
<dbReference type="Gene3D" id="3.50.30.20">
    <property type="entry name" value="Carbamoyl-phosphate synthase small subunit, N-terminal domain"/>
    <property type="match status" value="1"/>
</dbReference>
<gene>
    <name evidence="8" type="primary">carA</name>
    <name evidence="10" type="ORF">SAMN04487936_11397</name>
</gene>
<comment type="function">
    <text evidence="8">Small subunit of the glutamine-dependent carbamoyl phosphate synthetase (CPSase). CPSase catalyzes the formation of carbamoyl phosphate from the ammonia moiety of glutamine, carbonate, and phosphate donated by ATP, constituting the first step of 2 biosynthetic pathways, one leading to arginine and/or urea and the other to pyrimidine nucleotides. The small subunit (glutamine amidotransferase) binds and cleaves glutamine to supply the large subunit with the substrate ammonia.</text>
</comment>
<feature type="binding site" evidence="8">
    <location>
        <position position="280"/>
    </location>
    <ligand>
        <name>L-glutamine</name>
        <dbReference type="ChEBI" id="CHEBI:58359"/>
    </ligand>
</feature>
<dbReference type="InterPro" id="IPR035686">
    <property type="entry name" value="CPSase_GATase1"/>
</dbReference>
<evidence type="ECO:0000313" key="11">
    <source>
        <dbReference type="Proteomes" id="UP000183557"/>
    </source>
</evidence>
<evidence type="ECO:0000256" key="2">
    <source>
        <dbReference type="ARBA" id="ARBA00007800"/>
    </source>
</evidence>
<keyword evidence="3 8" id="KW-0436">Ligase</keyword>
<dbReference type="GO" id="GO:0004359">
    <property type="term" value="F:glutaminase activity"/>
    <property type="evidence" value="ECO:0007669"/>
    <property type="project" value="RHEA"/>
</dbReference>
<dbReference type="InterPro" id="IPR017926">
    <property type="entry name" value="GATASE"/>
</dbReference>
<accession>A0A1I3ZCC9</accession>
<dbReference type="RefSeq" id="WP_075037977.1">
    <property type="nucleotide sequence ID" value="NZ_FOSB01000013.1"/>
</dbReference>
<feature type="binding site" evidence="8">
    <location>
        <position position="242"/>
    </location>
    <ligand>
        <name>L-glutamine</name>
        <dbReference type="ChEBI" id="CHEBI:58359"/>
    </ligand>
</feature>
<reference evidence="11" key="1">
    <citation type="submission" date="2016-10" db="EMBL/GenBank/DDBJ databases">
        <authorList>
            <person name="Varghese N."/>
            <person name="Submissions S."/>
        </authorList>
    </citation>
    <scope>NUCLEOTIDE SEQUENCE [LARGE SCALE GENOMIC DNA]</scope>
    <source>
        <strain evidence="11">CGMCC 1.3704</strain>
    </source>
</reference>
<keyword evidence="5 8" id="KW-0067">ATP-binding</keyword>
<dbReference type="GO" id="GO:0006207">
    <property type="term" value="P:'de novo' pyrimidine nucleobase biosynthetic process"/>
    <property type="evidence" value="ECO:0007669"/>
    <property type="project" value="InterPro"/>
</dbReference>
<dbReference type="SMART" id="SM01097">
    <property type="entry name" value="CPSase_sm_chain"/>
    <property type="match status" value="1"/>
</dbReference>
<evidence type="ECO:0000256" key="4">
    <source>
        <dbReference type="ARBA" id="ARBA00022741"/>
    </source>
</evidence>
<dbReference type="Pfam" id="PF00117">
    <property type="entry name" value="GATase"/>
    <property type="match status" value="1"/>
</dbReference>
<dbReference type="GO" id="GO:0004088">
    <property type="term" value="F:carbamoyl-phosphate synthase (glutamine-hydrolyzing) activity"/>
    <property type="evidence" value="ECO:0007669"/>
    <property type="project" value="UniProtKB-UniRule"/>
</dbReference>
<dbReference type="UniPathway" id="UPA00068">
    <property type="reaction ID" value="UER00171"/>
</dbReference>
<comment type="catalytic activity">
    <reaction evidence="8">
        <text>L-glutamine + H2O = L-glutamate + NH4(+)</text>
        <dbReference type="Rhea" id="RHEA:15889"/>
        <dbReference type="ChEBI" id="CHEBI:15377"/>
        <dbReference type="ChEBI" id="CHEBI:28938"/>
        <dbReference type="ChEBI" id="CHEBI:29985"/>
        <dbReference type="ChEBI" id="CHEBI:58359"/>
    </reaction>
</comment>
<dbReference type="GO" id="GO:0044205">
    <property type="term" value="P:'de novo' UMP biosynthetic process"/>
    <property type="evidence" value="ECO:0007669"/>
    <property type="project" value="UniProtKB-UniRule"/>
</dbReference>
<comment type="pathway">
    <text evidence="1 8">Amino-acid biosynthesis; L-arginine biosynthesis; carbamoyl phosphate from bicarbonate: step 1/1.</text>
</comment>
<organism evidence="10 11">
    <name type="scientific">Halobacillus dabanensis</name>
    <dbReference type="NCBI Taxonomy" id="240302"/>
    <lineage>
        <taxon>Bacteria</taxon>
        <taxon>Bacillati</taxon>
        <taxon>Bacillota</taxon>
        <taxon>Bacilli</taxon>
        <taxon>Bacillales</taxon>
        <taxon>Bacillaceae</taxon>
        <taxon>Halobacillus</taxon>
    </lineage>
</organism>
<proteinExistence type="inferred from homology"/>
<dbReference type="PROSITE" id="PS51273">
    <property type="entry name" value="GATASE_TYPE_1"/>
    <property type="match status" value="1"/>
</dbReference>
<comment type="subunit">
    <text evidence="8">Composed of two chains; the small (or glutamine) chain promotes the hydrolysis of glutamine to ammonia, which is used by the large (or ammonia) chain to synthesize carbamoyl phosphate. Tetramer of heterodimers (alpha,beta)4.</text>
</comment>
<dbReference type="InterPro" id="IPR029062">
    <property type="entry name" value="Class_I_gatase-like"/>
</dbReference>
<keyword evidence="4 8" id="KW-0547">Nucleotide-binding</keyword>
<keyword evidence="11" id="KW-1185">Reference proteome</keyword>
<dbReference type="HAMAP" id="MF_01209">
    <property type="entry name" value="CPSase_S_chain"/>
    <property type="match status" value="1"/>
</dbReference>
<evidence type="ECO:0000256" key="5">
    <source>
        <dbReference type="ARBA" id="ARBA00022840"/>
    </source>
</evidence>
<keyword evidence="6 8" id="KW-0315">Glutamine amidotransferase</keyword>
<dbReference type="GO" id="GO:0005524">
    <property type="term" value="F:ATP binding"/>
    <property type="evidence" value="ECO:0007669"/>
    <property type="project" value="UniProtKB-UniRule"/>
</dbReference>
<comment type="pathway">
    <text evidence="8">Pyrimidine metabolism; UMP biosynthesis via de novo pathway; (S)-dihydroorotate from bicarbonate: step 1/3.</text>
</comment>
<dbReference type="PANTHER" id="PTHR43418">
    <property type="entry name" value="MULTIFUNCTIONAL TRYPTOPHAN BIOSYNTHESIS PROTEIN-RELATED"/>
    <property type="match status" value="1"/>
</dbReference>
<dbReference type="GO" id="GO:0006526">
    <property type="term" value="P:L-arginine biosynthetic process"/>
    <property type="evidence" value="ECO:0007669"/>
    <property type="project" value="UniProtKB-UniRule"/>
</dbReference>
<feature type="binding site" evidence="8">
    <location>
        <position position="239"/>
    </location>
    <ligand>
        <name>L-glutamine</name>
        <dbReference type="ChEBI" id="CHEBI:58359"/>
    </ligand>
</feature>
<evidence type="ECO:0000313" key="10">
    <source>
        <dbReference type="EMBL" id="SFK41764.1"/>
    </source>
</evidence>
<feature type="binding site" evidence="8">
    <location>
        <position position="211"/>
    </location>
    <ligand>
        <name>L-glutamine</name>
        <dbReference type="ChEBI" id="CHEBI:58359"/>
    </ligand>
</feature>
<evidence type="ECO:0000256" key="8">
    <source>
        <dbReference type="HAMAP-Rule" id="MF_01209"/>
    </source>
</evidence>
<feature type="active site" evidence="8">
    <location>
        <position position="323"/>
    </location>
</feature>
<keyword evidence="8" id="KW-0055">Arginine biosynthesis</keyword>
<evidence type="ECO:0000256" key="3">
    <source>
        <dbReference type="ARBA" id="ARBA00022598"/>
    </source>
</evidence>
<feature type="binding site" evidence="8">
    <location>
        <position position="283"/>
    </location>
    <ligand>
        <name>L-glutamine</name>
        <dbReference type="ChEBI" id="CHEBI:58359"/>
    </ligand>
</feature>
<protein>
    <recommendedName>
        <fullName evidence="8">Carbamoyl phosphate synthase small chain</fullName>
        <ecNumber evidence="8">6.3.5.5</ecNumber>
    </recommendedName>
    <alternativeName>
        <fullName evidence="8">Carbamoyl phosphate synthetase glutamine chain</fullName>
    </alternativeName>
</protein>
<feature type="binding site" evidence="8">
    <location>
        <position position="213"/>
    </location>
    <ligand>
        <name>L-glutamine</name>
        <dbReference type="ChEBI" id="CHEBI:58359"/>
    </ligand>
</feature>
<dbReference type="PANTHER" id="PTHR43418:SF7">
    <property type="entry name" value="CARBAMOYL-PHOSPHATE SYNTHASE SMALL CHAIN"/>
    <property type="match status" value="1"/>
</dbReference>
<dbReference type="InterPro" id="IPR036480">
    <property type="entry name" value="CarbP_synth_ssu_N_sf"/>
</dbReference>
<comment type="similarity">
    <text evidence="2 8">Belongs to the CarA family.</text>
</comment>
<dbReference type="NCBIfam" id="TIGR01368">
    <property type="entry name" value="CPSaseIIsmall"/>
    <property type="match status" value="1"/>
</dbReference>
<dbReference type="NCBIfam" id="NF009475">
    <property type="entry name" value="PRK12838.1"/>
    <property type="match status" value="1"/>
</dbReference>
<dbReference type="InterPro" id="IPR050472">
    <property type="entry name" value="Anth_synth/Amidotransfase"/>
</dbReference>
<dbReference type="SUPFAM" id="SSF52317">
    <property type="entry name" value="Class I glutamine amidotransferase-like"/>
    <property type="match status" value="1"/>
</dbReference>
<dbReference type="CDD" id="cd01744">
    <property type="entry name" value="GATase1_CPSase"/>
    <property type="match status" value="1"/>
</dbReference>
<dbReference type="PRINTS" id="PR00097">
    <property type="entry name" value="ANTSNTHASEII"/>
</dbReference>
<feature type="active site" evidence="8">
    <location>
        <position position="325"/>
    </location>
</feature>
<dbReference type="InterPro" id="IPR006274">
    <property type="entry name" value="CarbamoylP_synth_ssu"/>
</dbReference>
<name>A0A1I3ZCC9_HALDA</name>
<dbReference type="Proteomes" id="UP000183557">
    <property type="component" value="Unassembled WGS sequence"/>
</dbReference>
<dbReference type="UniPathway" id="UPA00070">
    <property type="reaction ID" value="UER00115"/>
</dbReference>
<evidence type="ECO:0000256" key="6">
    <source>
        <dbReference type="ARBA" id="ARBA00022962"/>
    </source>
</evidence>
<comment type="catalytic activity">
    <reaction evidence="7 8">
        <text>hydrogencarbonate + L-glutamine + 2 ATP + H2O = carbamoyl phosphate + L-glutamate + 2 ADP + phosphate + 2 H(+)</text>
        <dbReference type="Rhea" id="RHEA:18633"/>
        <dbReference type="ChEBI" id="CHEBI:15377"/>
        <dbReference type="ChEBI" id="CHEBI:15378"/>
        <dbReference type="ChEBI" id="CHEBI:17544"/>
        <dbReference type="ChEBI" id="CHEBI:29985"/>
        <dbReference type="ChEBI" id="CHEBI:30616"/>
        <dbReference type="ChEBI" id="CHEBI:43474"/>
        <dbReference type="ChEBI" id="CHEBI:58228"/>
        <dbReference type="ChEBI" id="CHEBI:58359"/>
        <dbReference type="ChEBI" id="CHEBI:456216"/>
        <dbReference type="EC" id="6.3.5.5"/>
    </reaction>
</comment>
<dbReference type="EC" id="6.3.5.5" evidence="8"/>
<feature type="domain" description="Carbamoyl-phosphate synthase small subunit N-terminal" evidence="9">
    <location>
        <begin position="1"/>
        <end position="132"/>
    </location>
</feature>
<feature type="binding site" evidence="8">
    <location>
        <position position="46"/>
    </location>
    <ligand>
        <name>L-glutamine</name>
        <dbReference type="ChEBI" id="CHEBI:58359"/>
    </ligand>
</feature>
<keyword evidence="8" id="KW-0665">Pyrimidine biosynthesis</keyword>
<dbReference type="OrthoDB" id="9804328at2"/>
<evidence type="ECO:0000256" key="1">
    <source>
        <dbReference type="ARBA" id="ARBA00005077"/>
    </source>
</evidence>
<dbReference type="Gene3D" id="3.40.50.880">
    <property type="match status" value="1"/>
</dbReference>
<evidence type="ECO:0000259" key="9">
    <source>
        <dbReference type="SMART" id="SM01097"/>
    </source>
</evidence>
<sequence>MNGYLYLQNGKTFEGKASDSMMEGVQGEIVFFTGMTGYQEVLTDPSYKGQIVVFTYPLIGNYGINNEDGESQEIQVSGVVMYQCAEAPSHFQSTQSLGEYLDGQGIPYLTEVDTREVTKAIRSEGTRQAALTVHSSYSFQEPGTKQIYKVQGETAQTYGKGDFRVALIDFGWKKSILEALLERNMEVSVLPFSKLGSIDDLNPDAVVLSNGPGNPKDAVTILPQLKEVLDKYPAFGICMGHQVIALAYGADTTKLPFGHRGANHPVKDVVTGKVFLSSQNHNYVVKEGSLEGTSLQKRFYNVNDGSIEGLMHESKMIMSCQFHPEAHPGPKDAEWLFDDFIQLAKSKGGKAYVS</sequence>
<dbReference type="PRINTS" id="PR00096">
    <property type="entry name" value="GATASE"/>
</dbReference>
<dbReference type="AlphaFoldDB" id="A0A1I3ZCC9"/>
<dbReference type="InterPro" id="IPR002474">
    <property type="entry name" value="CarbamoylP_synth_ssu_N"/>
</dbReference>
<comment type="caution">
    <text evidence="8">Lacks conserved residue(s) required for the propagation of feature annotation.</text>
</comment>
<dbReference type="EMBL" id="FOSB01000013">
    <property type="protein sequence ID" value="SFK41764.1"/>
    <property type="molecule type" value="Genomic_DNA"/>
</dbReference>
<dbReference type="SUPFAM" id="SSF52021">
    <property type="entry name" value="Carbamoyl phosphate synthetase, small subunit N-terminal domain"/>
    <property type="match status" value="1"/>
</dbReference>
<feature type="region of interest" description="CPSase" evidence="8">
    <location>
        <begin position="1"/>
        <end position="163"/>
    </location>
</feature>
<keyword evidence="8" id="KW-0028">Amino-acid biosynthesis</keyword>
<dbReference type="PRINTS" id="PR00099">
    <property type="entry name" value="CPSGATASE"/>
</dbReference>
<dbReference type="GO" id="GO:0006541">
    <property type="term" value="P:glutamine metabolic process"/>
    <property type="evidence" value="ECO:0007669"/>
    <property type="project" value="InterPro"/>
</dbReference>